<evidence type="ECO:0000313" key="5">
    <source>
        <dbReference type="RefSeq" id="XP_017772211.1"/>
    </source>
</evidence>
<proteinExistence type="predicted"/>
<dbReference type="RefSeq" id="XP_017772223.1">
    <property type="nucleotide sequence ID" value="XM_017916734.1"/>
</dbReference>
<dbReference type="Proteomes" id="UP000695000">
    <property type="component" value="Unplaced"/>
</dbReference>
<dbReference type="SUPFAM" id="SSF55315">
    <property type="entry name" value="L30e-like"/>
    <property type="match status" value="1"/>
</dbReference>
<protein>
    <submittedName>
        <fullName evidence="4 5">Selenocysteine insertion sequence-binding protein 2 isoform X1</fullName>
    </submittedName>
</protein>
<dbReference type="Gene3D" id="3.30.1330.30">
    <property type="match status" value="1"/>
</dbReference>
<feature type="compositionally biased region" description="Basic and acidic residues" evidence="1">
    <location>
        <begin position="105"/>
        <end position="123"/>
    </location>
</feature>
<organism evidence="3 4">
    <name type="scientific">Nicrophorus vespilloides</name>
    <name type="common">Boreal carrion beetle</name>
    <dbReference type="NCBI Taxonomy" id="110193"/>
    <lineage>
        <taxon>Eukaryota</taxon>
        <taxon>Metazoa</taxon>
        <taxon>Ecdysozoa</taxon>
        <taxon>Arthropoda</taxon>
        <taxon>Hexapoda</taxon>
        <taxon>Insecta</taxon>
        <taxon>Pterygota</taxon>
        <taxon>Neoptera</taxon>
        <taxon>Endopterygota</taxon>
        <taxon>Coleoptera</taxon>
        <taxon>Polyphaga</taxon>
        <taxon>Staphyliniformia</taxon>
        <taxon>Silphidae</taxon>
        <taxon>Nicrophorinae</taxon>
        <taxon>Nicrophorus</taxon>
    </lineage>
</organism>
<evidence type="ECO:0000256" key="1">
    <source>
        <dbReference type="SAM" id="MobiDB-lite"/>
    </source>
</evidence>
<sequence length="304" mass="34967">MEDRQSIIEQRRIQRKKKRDLKKLHKAEEIQIIEAKRNQCVPLISKEEYEKYANPGAGRPSRPFSANLIEISQKPRNNLILPQPEQKPNKKYSGNPLDSSQPERSTGKHREEPKPKKLTRLKKDVKATQETSDICVKYCENLVNNDVDLLAAKLIAEIVELQEKLYKKDHLKGQRQRKYVVGFNQVMKYLTINKLKALIIAVDVKVLKEGDMLHETILKCVRLAKTNNIPYIFALKRRKIGLITMKFLPVSCFGVLNFQGANESFNILIAESKKINPRLDIDEEDNNIASAIRQISGKILTDSQ</sequence>
<keyword evidence="3" id="KW-1185">Reference proteome</keyword>
<reference evidence="4 5" key="1">
    <citation type="submission" date="2025-05" db="UniProtKB">
        <authorList>
            <consortium name="RefSeq"/>
        </authorList>
    </citation>
    <scope>IDENTIFICATION</scope>
    <source>
        <tissue evidence="4 5">Whole Larva</tissue>
    </source>
</reference>
<dbReference type="PANTHER" id="PTHR13284:SF4">
    <property type="entry name" value="C2H2-TYPE DOMAIN-CONTAINING PROTEIN"/>
    <property type="match status" value="1"/>
</dbReference>
<feature type="region of interest" description="Disordered" evidence="1">
    <location>
        <begin position="1"/>
        <end position="23"/>
    </location>
</feature>
<evidence type="ECO:0000313" key="6">
    <source>
        <dbReference type="RefSeq" id="XP_017772214.1"/>
    </source>
</evidence>
<feature type="compositionally biased region" description="Basic residues" evidence="1">
    <location>
        <begin position="13"/>
        <end position="23"/>
    </location>
</feature>
<accession>A0ABM1MCA3</accession>
<dbReference type="PANTHER" id="PTHR13284">
    <property type="entry name" value="GH01354P"/>
    <property type="match status" value="1"/>
</dbReference>
<dbReference type="RefSeq" id="XP_017772203.1">
    <property type="nucleotide sequence ID" value="XM_017916714.1"/>
</dbReference>
<feature type="compositionally biased region" description="Basic and acidic residues" evidence="1">
    <location>
        <begin position="1"/>
        <end position="12"/>
    </location>
</feature>
<dbReference type="RefSeq" id="XP_017772211.1">
    <property type="nucleotide sequence ID" value="XM_017916722.1"/>
</dbReference>
<dbReference type="InterPro" id="IPR040051">
    <property type="entry name" value="SECISBP2"/>
</dbReference>
<feature type="region of interest" description="Disordered" evidence="1">
    <location>
        <begin position="75"/>
        <end position="123"/>
    </location>
</feature>
<evidence type="ECO:0000313" key="7">
    <source>
        <dbReference type="RefSeq" id="XP_017772223.1"/>
    </source>
</evidence>
<evidence type="ECO:0000313" key="4">
    <source>
        <dbReference type="RefSeq" id="XP_017772203.1"/>
    </source>
</evidence>
<dbReference type="InterPro" id="IPR029064">
    <property type="entry name" value="Ribosomal_eL30-like_sf"/>
</dbReference>
<evidence type="ECO:0000259" key="2">
    <source>
        <dbReference type="Pfam" id="PF01248"/>
    </source>
</evidence>
<dbReference type="GeneID" id="108559422"/>
<dbReference type="InterPro" id="IPR004038">
    <property type="entry name" value="Ribosomal_eL8/eL30/eS12/Gad45"/>
</dbReference>
<dbReference type="RefSeq" id="XP_017772214.1">
    <property type="nucleotide sequence ID" value="XM_017916725.1"/>
</dbReference>
<gene>
    <name evidence="4 5 6 7" type="primary">LOC108559422</name>
</gene>
<feature type="domain" description="Ribosomal protein eL8/eL30/eS12/Gadd45" evidence="2">
    <location>
        <begin position="172"/>
        <end position="260"/>
    </location>
</feature>
<name>A0ABM1MCA3_NICVS</name>
<dbReference type="Pfam" id="PF01248">
    <property type="entry name" value="Ribosomal_L7Ae"/>
    <property type="match status" value="1"/>
</dbReference>
<evidence type="ECO:0000313" key="3">
    <source>
        <dbReference type="Proteomes" id="UP000695000"/>
    </source>
</evidence>